<organism evidence="1">
    <name type="scientific">Barrientosiimonas endolithica</name>
    <dbReference type="NCBI Taxonomy" id="1535208"/>
    <lineage>
        <taxon>Bacteria</taxon>
        <taxon>Bacillati</taxon>
        <taxon>Actinomycetota</taxon>
        <taxon>Actinomycetes</taxon>
        <taxon>Micrococcales</taxon>
        <taxon>Dermacoccaceae</taxon>
        <taxon>Barrientosiimonas</taxon>
    </lineage>
</organism>
<reference evidence="1" key="1">
    <citation type="journal article" date="2014" name="Int. J. Syst. Evol. Microbiol.">
        <title>Complete genome of a new Firmicutes species belonging to the dominant human colonic microbiota ('Ruminococcus bicirculans') reveals two chromosomes and a selective capacity to utilize plant glucans.</title>
        <authorList>
            <consortium name="NISC Comparative Sequencing Program"/>
            <person name="Wegmann U."/>
            <person name="Louis P."/>
            <person name="Goesmann A."/>
            <person name="Henrissat B."/>
            <person name="Duncan S.H."/>
            <person name="Flint H.J."/>
        </authorList>
    </citation>
    <scope>NUCLEOTIDE SEQUENCE</scope>
    <source>
        <strain evidence="1">NBRC 110608</strain>
    </source>
</reference>
<reference evidence="1" key="2">
    <citation type="submission" date="2023-02" db="EMBL/GenBank/DDBJ databases">
        <authorList>
            <person name="Sun Q."/>
            <person name="Mori K."/>
        </authorList>
    </citation>
    <scope>NUCLEOTIDE SEQUENCE</scope>
    <source>
        <strain evidence="1">NBRC 110608</strain>
    </source>
</reference>
<protein>
    <submittedName>
        <fullName evidence="1">Uncharacterized protein</fullName>
    </submittedName>
</protein>
<gene>
    <name evidence="1" type="ORF">GCM10025872_36410</name>
</gene>
<dbReference type="EMBL" id="AP027735">
    <property type="protein sequence ID" value="BDZ59984.1"/>
    <property type="molecule type" value="Genomic_DNA"/>
</dbReference>
<accession>A0ABM8HG20</accession>
<dbReference type="RefSeq" id="WP_289231790.1">
    <property type="nucleotide sequence ID" value="NZ_AP027735.1"/>
</dbReference>
<name>A0ABM8HG20_9MICO</name>
<sequence>MAEKYPETPAGAEAFVRAFFGAYNTASQDPSKVSEFVAFTDPACESCKRLSDEVRGWGRSGAKQTGAAVQVARIRPDGDSVDAVQLIALKQLAGTVKKPNGEIVQQIVAKDVKSAMTIQWTPTGWTVVRLQPYQGEV</sequence>
<proteinExistence type="predicted"/>
<evidence type="ECO:0000313" key="1">
    <source>
        <dbReference type="EMBL" id="BDZ59984.1"/>
    </source>
</evidence>